<evidence type="ECO:0000313" key="3">
    <source>
        <dbReference type="WBParaSite" id="Hba_16238"/>
    </source>
</evidence>
<protein>
    <submittedName>
        <fullName evidence="3">Uncharacterized protein</fullName>
    </submittedName>
</protein>
<dbReference type="Proteomes" id="UP000095283">
    <property type="component" value="Unplaced"/>
</dbReference>
<dbReference type="WBParaSite" id="Hba_16238">
    <property type="protein sequence ID" value="Hba_16238"/>
    <property type="gene ID" value="Hba_16238"/>
</dbReference>
<sequence length="214" mass="24816">MSLEFGLDAEIRQVDSSLEEEREDDDELYEPAPIKNILSENTIFPRQSSSLPGLSLLKNIKREPEDYLELECSKHEDNGDITPSPSPRVKHKRECAEVAKKKIKLEMRVGRVMPLILVKVPVNAVIVHYKRHVVFQQLQGVSLLLLREFFVLKSHFRVLEVINFTNISLTGRERGHLKVVARLLSRALFRVVTVDDIKEFNLFFLLSYIIYKIF</sequence>
<reference evidence="3" key="1">
    <citation type="submission" date="2016-11" db="UniProtKB">
        <authorList>
            <consortium name="WormBaseParasite"/>
        </authorList>
    </citation>
    <scope>IDENTIFICATION</scope>
</reference>
<name>A0A1I7XEZ9_HETBA</name>
<accession>A0A1I7XEZ9</accession>
<proteinExistence type="predicted"/>
<evidence type="ECO:0000256" key="1">
    <source>
        <dbReference type="SAM" id="MobiDB-lite"/>
    </source>
</evidence>
<keyword evidence="2" id="KW-1185">Reference proteome</keyword>
<feature type="compositionally biased region" description="Acidic residues" evidence="1">
    <location>
        <begin position="17"/>
        <end position="27"/>
    </location>
</feature>
<organism evidence="2 3">
    <name type="scientific">Heterorhabditis bacteriophora</name>
    <name type="common">Entomopathogenic nematode worm</name>
    <dbReference type="NCBI Taxonomy" id="37862"/>
    <lineage>
        <taxon>Eukaryota</taxon>
        <taxon>Metazoa</taxon>
        <taxon>Ecdysozoa</taxon>
        <taxon>Nematoda</taxon>
        <taxon>Chromadorea</taxon>
        <taxon>Rhabditida</taxon>
        <taxon>Rhabditina</taxon>
        <taxon>Rhabditomorpha</taxon>
        <taxon>Strongyloidea</taxon>
        <taxon>Heterorhabditidae</taxon>
        <taxon>Heterorhabditis</taxon>
    </lineage>
</organism>
<dbReference type="AlphaFoldDB" id="A0A1I7XEZ9"/>
<feature type="region of interest" description="Disordered" evidence="1">
    <location>
        <begin position="1"/>
        <end position="27"/>
    </location>
</feature>
<evidence type="ECO:0000313" key="2">
    <source>
        <dbReference type="Proteomes" id="UP000095283"/>
    </source>
</evidence>